<reference evidence="2" key="1">
    <citation type="submission" date="2021-01" db="EMBL/GenBank/DDBJ databases">
        <title>Caligus Genome Assembly.</title>
        <authorList>
            <person name="Gallardo-Escarate C."/>
        </authorList>
    </citation>
    <scope>NUCLEOTIDE SEQUENCE [LARGE SCALE GENOMIC DNA]</scope>
</reference>
<gene>
    <name evidence="1" type="ORF">FKW44_018922</name>
</gene>
<evidence type="ECO:0000313" key="2">
    <source>
        <dbReference type="Proteomes" id="UP000595437"/>
    </source>
</evidence>
<proteinExistence type="predicted"/>
<feature type="non-terminal residue" evidence="1">
    <location>
        <position position="84"/>
    </location>
</feature>
<dbReference type="Proteomes" id="UP000595437">
    <property type="component" value="Chromosome 13"/>
</dbReference>
<dbReference type="EMBL" id="CP045902">
    <property type="protein sequence ID" value="QQP38364.1"/>
    <property type="molecule type" value="Genomic_DNA"/>
</dbReference>
<name>A0A7T8JXT6_CALRO</name>
<dbReference type="OrthoDB" id="9996331at2759"/>
<protein>
    <submittedName>
        <fullName evidence="1">Uncharacterized protein</fullName>
    </submittedName>
</protein>
<evidence type="ECO:0000313" key="1">
    <source>
        <dbReference type="EMBL" id="QQP38364.1"/>
    </source>
</evidence>
<accession>A0A7T8JXT6</accession>
<keyword evidence="2" id="KW-1185">Reference proteome</keyword>
<sequence length="84" mass="9759">MMTVHFLRCNDLKSEPAKRVIIFSDEKTWKMDPMRSIQNDHYIAFGDPDGNDHPDNGVGRHTHVFAWDAMDWSARPHGRFDVSC</sequence>
<organism evidence="1 2">
    <name type="scientific">Caligus rogercresseyi</name>
    <name type="common">Sea louse</name>
    <dbReference type="NCBI Taxonomy" id="217165"/>
    <lineage>
        <taxon>Eukaryota</taxon>
        <taxon>Metazoa</taxon>
        <taxon>Ecdysozoa</taxon>
        <taxon>Arthropoda</taxon>
        <taxon>Crustacea</taxon>
        <taxon>Multicrustacea</taxon>
        <taxon>Hexanauplia</taxon>
        <taxon>Copepoda</taxon>
        <taxon>Siphonostomatoida</taxon>
        <taxon>Caligidae</taxon>
        <taxon>Caligus</taxon>
    </lineage>
</organism>
<dbReference type="AlphaFoldDB" id="A0A7T8JXT6"/>